<reference evidence="5 6" key="1">
    <citation type="submission" date="2018-07" db="EMBL/GenBank/DDBJ databases">
        <title>High-quality-draft genome sequence of Gaiella occulta.</title>
        <authorList>
            <person name="Severino R."/>
            <person name="Froufe H.J.C."/>
            <person name="Rainey F.A."/>
            <person name="Barroso C."/>
            <person name="Albuquerque L."/>
            <person name="Lobo-Da-Cunha A."/>
            <person name="Da Costa M.S."/>
            <person name="Egas C."/>
        </authorList>
    </citation>
    <scope>NUCLEOTIDE SEQUENCE [LARGE SCALE GENOMIC DNA]</scope>
    <source>
        <strain evidence="5 6">F2-233</strain>
    </source>
</reference>
<feature type="domain" description="AMP-dependent synthetase/ligase" evidence="3">
    <location>
        <begin position="23"/>
        <end position="376"/>
    </location>
</feature>
<dbReference type="GO" id="GO:0031956">
    <property type="term" value="F:medium-chain fatty acid-CoA ligase activity"/>
    <property type="evidence" value="ECO:0007669"/>
    <property type="project" value="TreeGrafter"/>
</dbReference>
<organism evidence="5 6">
    <name type="scientific">Gaiella occulta</name>
    <dbReference type="NCBI Taxonomy" id="1002870"/>
    <lineage>
        <taxon>Bacteria</taxon>
        <taxon>Bacillati</taxon>
        <taxon>Actinomycetota</taxon>
        <taxon>Thermoleophilia</taxon>
        <taxon>Gaiellales</taxon>
        <taxon>Gaiellaceae</taxon>
        <taxon>Gaiella</taxon>
    </lineage>
</organism>
<dbReference type="RefSeq" id="WP_114797452.1">
    <property type="nucleotide sequence ID" value="NZ_QQZY01000012.1"/>
</dbReference>
<sequence length="527" mass="57605">MSEWGQKALRVSPSDRTVAALLRDRAQGLADAPFLLAGGEAWTFSEAAERAALRAGTLREAGIEAGDRLVALLPNGPLLVELFLACAWSGAVLVPMNTASRGPQLAHVIGDCDPKIVIASDAFLAEFASVDTISDGSTALWVADNASARNVVPQIGSAPSLEMRECRPSDPLAILYTSGTTGPPKGVVCPHAQFWWWGHNTGNALGITDDDVLFTCLPLFHTNALNTVVQSLFHGVKLVIGERFSASRFWQTVIDADASVTYILGAMAAILAARDRNPNDSAHRVRVALSPATSPPLWDVFRERFGIQIVDGHGMTETNLTIGPRDGEQRPGWMGRVMPGFQAKLVDADGNDVQTGTPGELVVRANETFAFATGYWRLPNETAESWRDQWFHTGDRVVADGDGWFRFLDRIKDAIRRRGENVSAWEVEQALTAHPQVVNAAAVPVPSPLGEDDVMAFVVCADPAPTQDELTTWADERLPYFAVPRYLEYLADLPLTENGKIRKYVLRERGLSETTWDRERDGAPRRR</sequence>
<evidence type="ECO:0000259" key="4">
    <source>
        <dbReference type="Pfam" id="PF13193"/>
    </source>
</evidence>
<dbReference type="InterPro" id="IPR042099">
    <property type="entry name" value="ANL_N_sf"/>
</dbReference>
<evidence type="ECO:0000313" key="5">
    <source>
        <dbReference type="EMBL" id="RDI73207.1"/>
    </source>
</evidence>
<evidence type="ECO:0000256" key="2">
    <source>
        <dbReference type="ARBA" id="ARBA00022598"/>
    </source>
</evidence>
<dbReference type="Pfam" id="PF00501">
    <property type="entry name" value="AMP-binding"/>
    <property type="match status" value="1"/>
</dbReference>
<dbReference type="InterPro" id="IPR020845">
    <property type="entry name" value="AMP-binding_CS"/>
</dbReference>
<dbReference type="InterPro" id="IPR045851">
    <property type="entry name" value="AMP-bd_C_sf"/>
</dbReference>
<gene>
    <name evidence="5" type="ORF">Gocc_3072</name>
</gene>
<name>A0A7M2YUQ9_9ACTN</name>
<dbReference type="AlphaFoldDB" id="A0A7M2YUQ9"/>
<dbReference type="SUPFAM" id="SSF56801">
    <property type="entry name" value="Acetyl-CoA synthetase-like"/>
    <property type="match status" value="1"/>
</dbReference>
<dbReference type="Pfam" id="PF13193">
    <property type="entry name" value="AMP-binding_C"/>
    <property type="match status" value="1"/>
</dbReference>
<dbReference type="PROSITE" id="PS00455">
    <property type="entry name" value="AMP_BINDING"/>
    <property type="match status" value="1"/>
</dbReference>
<comment type="caution">
    <text evidence="5">The sequence shown here is derived from an EMBL/GenBank/DDBJ whole genome shotgun (WGS) entry which is preliminary data.</text>
</comment>
<keyword evidence="2 5" id="KW-0436">Ligase</keyword>
<dbReference type="Gene3D" id="3.40.50.12780">
    <property type="entry name" value="N-terminal domain of ligase-like"/>
    <property type="match status" value="1"/>
</dbReference>
<reference evidence="6" key="2">
    <citation type="journal article" date="2019" name="MicrobiologyOpen">
        <title>High-quality draft genome sequence of Gaiella occulta isolated from a 150 meter deep mineral water borehole and comparison with the genome sequences of other deep-branching lineages of the phylum Actinobacteria.</title>
        <authorList>
            <person name="Severino R."/>
            <person name="Froufe H.J.C."/>
            <person name="Barroso C."/>
            <person name="Albuquerque L."/>
            <person name="Lobo-da-Cunha A."/>
            <person name="da Costa M.S."/>
            <person name="Egas C."/>
        </authorList>
    </citation>
    <scope>NUCLEOTIDE SEQUENCE [LARGE SCALE GENOMIC DNA]</scope>
    <source>
        <strain evidence="6">F2-233</strain>
    </source>
</reference>
<protein>
    <submittedName>
        <fullName evidence="5">Acyl-CoA synthetase (AMP-forming)/AMP-acid ligase II</fullName>
    </submittedName>
</protein>
<dbReference type="PANTHER" id="PTHR43201">
    <property type="entry name" value="ACYL-COA SYNTHETASE"/>
    <property type="match status" value="1"/>
</dbReference>
<dbReference type="InterPro" id="IPR025110">
    <property type="entry name" value="AMP-bd_C"/>
</dbReference>
<dbReference type="PANTHER" id="PTHR43201:SF5">
    <property type="entry name" value="MEDIUM-CHAIN ACYL-COA LIGASE ACSF2, MITOCHONDRIAL"/>
    <property type="match status" value="1"/>
</dbReference>
<keyword evidence="6" id="KW-1185">Reference proteome</keyword>
<feature type="domain" description="AMP-binding enzyme C-terminal" evidence="4">
    <location>
        <begin position="426"/>
        <end position="500"/>
    </location>
</feature>
<evidence type="ECO:0000313" key="6">
    <source>
        <dbReference type="Proteomes" id="UP000254134"/>
    </source>
</evidence>
<evidence type="ECO:0000259" key="3">
    <source>
        <dbReference type="Pfam" id="PF00501"/>
    </source>
</evidence>
<dbReference type="GO" id="GO:0006631">
    <property type="term" value="P:fatty acid metabolic process"/>
    <property type="evidence" value="ECO:0007669"/>
    <property type="project" value="TreeGrafter"/>
</dbReference>
<dbReference type="InterPro" id="IPR000873">
    <property type="entry name" value="AMP-dep_synth/lig_dom"/>
</dbReference>
<dbReference type="EMBL" id="QQZY01000012">
    <property type="protein sequence ID" value="RDI73207.1"/>
    <property type="molecule type" value="Genomic_DNA"/>
</dbReference>
<evidence type="ECO:0000256" key="1">
    <source>
        <dbReference type="ARBA" id="ARBA00006432"/>
    </source>
</evidence>
<accession>A0A7M2YUQ9</accession>
<proteinExistence type="inferred from homology"/>
<dbReference type="OrthoDB" id="2579187at2"/>
<dbReference type="Proteomes" id="UP000254134">
    <property type="component" value="Unassembled WGS sequence"/>
</dbReference>
<dbReference type="Gene3D" id="3.30.300.30">
    <property type="match status" value="1"/>
</dbReference>
<comment type="similarity">
    <text evidence="1">Belongs to the ATP-dependent AMP-binding enzyme family.</text>
</comment>